<dbReference type="AlphaFoldDB" id="A0A380MJH4"/>
<gene>
    <name evidence="1" type="ORF">NCTC10717_00192</name>
</gene>
<keyword evidence="2" id="KW-1185">Reference proteome</keyword>
<sequence length="39" mass="4367">MGRKDSPIITARFGGGSVSMLALLINKRFILWCETRQSL</sequence>
<dbReference type="EMBL" id="UHIA01000003">
    <property type="protein sequence ID" value="SUO91514.1"/>
    <property type="molecule type" value="Genomic_DNA"/>
</dbReference>
<reference evidence="1 2" key="1">
    <citation type="submission" date="2018-06" db="EMBL/GenBank/DDBJ databases">
        <authorList>
            <consortium name="Pathogen Informatics"/>
            <person name="Doyle S."/>
        </authorList>
    </citation>
    <scope>NUCLEOTIDE SEQUENCE [LARGE SCALE GENOMIC DNA]</scope>
    <source>
        <strain evidence="1 2">NCTC10717</strain>
    </source>
</reference>
<protein>
    <submittedName>
        <fullName evidence="1">Uncharacterized protein</fullName>
    </submittedName>
</protein>
<evidence type="ECO:0000313" key="1">
    <source>
        <dbReference type="EMBL" id="SUO91514.1"/>
    </source>
</evidence>
<name>A0A380MJH4_9GAMM</name>
<organism evidence="1 2">
    <name type="scientific">Suttonella indologenes</name>
    <dbReference type="NCBI Taxonomy" id="13276"/>
    <lineage>
        <taxon>Bacteria</taxon>
        <taxon>Pseudomonadati</taxon>
        <taxon>Pseudomonadota</taxon>
        <taxon>Gammaproteobacteria</taxon>
        <taxon>Cardiobacteriales</taxon>
        <taxon>Cardiobacteriaceae</taxon>
        <taxon>Suttonella</taxon>
    </lineage>
</organism>
<evidence type="ECO:0000313" key="2">
    <source>
        <dbReference type="Proteomes" id="UP000254575"/>
    </source>
</evidence>
<accession>A0A380MJH4</accession>
<dbReference type="Proteomes" id="UP000254575">
    <property type="component" value="Unassembled WGS sequence"/>
</dbReference>
<proteinExistence type="predicted"/>